<dbReference type="Pfam" id="PF14009">
    <property type="entry name" value="PADRE"/>
    <property type="match status" value="1"/>
</dbReference>
<proteinExistence type="predicted"/>
<dbReference type="PANTHER" id="PTHR47483:SF1">
    <property type="entry name" value="BETA-ARABINOFURANOSYLTRANSFERASE RAY1"/>
    <property type="match status" value="1"/>
</dbReference>
<dbReference type="PANTHER" id="PTHR47483">
    <property type="entry name" value="BETA-ARABINOFURANOSYLTRANSFERASE RAY1"/>
    <property type="match status" value="1"/>
</dbReference>
<evidence type="ECO:0000313" key="4">
    <source>
        <dbReference type="Proteomes" id="UP000436088"/>
    </source>
</evidence>
<gene>
    <name evidence="3" type="ORF">F3Y22_tig00109937pilonHSYRG00069</name>
</gene>
<protein>
    <submittedName>
        <fullName evidence="3">Phosphate transporter 2,1</fullName>
    </submittedName>
</protein>
<name>A0A6A3BW09_HIBSY</name>
<evidence type="ECO:0000256" key="1">
    <source>
        <dbReference type="SAM" id="MobiDB-lite"/>
    </source>
</evidence>
<evidence type="ECO:0000313" key="3">
    <source>
        <dbReference type="EMBL" id="KAE8719608.1"/>
    </source>
</evidence>
<feature type="region of interest" description="Disordered" evidence="1">
    <location>
        <begin position="533"/>
        <end position="585"/>
    </location>
</feature>
<evidence type="ECO:0000259" key="2">
    <source>
        <dbReference type="Pfam" id="PF03407"/>
    </source>
</evidence>
<reference evidence="3" key="1">
    <citation type="submission" date="2019-09" db="EMBL/GenBank/DDBJ databases">
        <title>Draft genome information of white flower Hibiscus syriacus.</title>
        <authorList>
            <person name="Kim Y.-M."/>
        </authorList>
    </citation>
    <scope>NUCLEOTIDE SEQUENCE [LARGE SCALE GENOMIC DNA]</scope>
    <source>
        <strain evidence="3">YM2019G1</strain>
    </source>
</reference>
<sequence length="585" mass="66470">MGICPYNHWLINEALSSGLRFVFDASWTVSNIALDDSRRWSNCSVKSSDLSDIGKGSWDMMAIPILQQYMDHQDFLHSCTYERKSLWRGSIPNCWRSKKTLACIAGSIKSQNGTLDKNRTVVLTVAGYSYKDMLMSWVCRLRHLRITNFLVSALDYETYQFSIMQGLPVINDPSAPSNISFNDCHFGTECFQRVTKVKSRLVLQILKLGYNVLLSHVHVYWFRNPFPTLSFFGPSILAAQSDEYNQTGPVNLPRRLNSGFYFSLADASTIAAMEKVVRHAATSGLSEQPSFYDTSCGEGGSSREGDNRCVEPETNLTVHFLDRNLFPNVTYLGIWEREDLKSACENQGCLVPHNNWISGRTKKQERQVVLGLWDYDIATRMCSKKFGKHKNQDSGCKQDVRGAPVSFDFSQSRDIYVRIVHAGGKEELYRNAVPVSHLMKKHPRMCISREVFTNPGESLLWPGDRLFPGQKYYFIPSSTVQKLKRGHRKKIQVKQAAERREELPDASITRDIPGENLKESVYSAKDFYIAKPSKASKVPKERWSKHSGRKGRGVKKPFVPPLPRTSMLHESGWEPSLTSIQELSS</sequence>
<dbReference type="EMBL" id="VEPZ02000783">
    <property type="protein sequence ID" value="KAE8719608.1"/>
    <property type="molecule type" value="Genomic_DNA"/>
</dbReference>
<comment type="caution">
    <text evidence="3">The sequence shown here is derived from an EMBL/GenBank/DDBJ whole genome shotgun (WGS) entry which is preliminary data.</text>
</comment>
<feature type="compositionally biased region" description="Polar residues" evidence="1">
    <location>
        <begin position="576"/>
        <end position="585"/>
    </location>
</feature>
<keyword evidence="4" id="KW-1185">Reference proteome</keyword>
<dbReference type="InterPro" id="IPR044575">
    <property type="entry name" value="RAY1-like"/>
</dbReference>
<dbReference type="Pfam" id="PF03407">
    <property type="entry name" value="Nucleotid_trans"/>
    <property type="match status" value="1"/>
</dbReference>
<feature type="compositionally biased region" description="Basic residues" evidence="1">
    <location>
        <begin position="545"/>
        <end position="555"/>
    </location>
</feature>
<dbReference type="AlphaFoldDB" id="A0A6A3BW09"/>
<dbReference type="Proteomes" id="UP000436088">
    <property type="component" value="Unassembled WGS sequence"/>
</dbReference>
<dbReference type="GO" id="GO:0016757">
    <property type="term" value="F:glycosyltransferase activity"/>
    <property type="evidence" value="ECO:0007669"/>
    <property type="project" value="InterPro"/>
</dbReference>
<feature type="domain" description="Nucleotide-diphospho-sugar transferase" evidence="2">
    <location>
        <begin position="146"/>
        <end position="366"/>
    </location>
</feature>
<dbReference type="InterPro" id="IPR025322">
    <property type="entry name" value="PADRE_dom"/>
</dbReference>
<dbReference type="InterPro" id="IPR005069">
    <property type="entry name" value="Nucl-diP-sugar_transferase"/>
</dbReference>
<accession>A0A6A3BW09</accession>
<organism evidence="3 4">
    <name type="scientific">Hibiscus syriacus</name>
    <name type="common">Rose of Sharon</name>
    <dbReference type="NCBI Taxonomy" id="106335"/>
    <lineage>
        <taxon>Eukaryota</taxon>
        <taxon>Viridiplantae</taxon>
        <taxon>Streptophyta</taxon>
        <taxon>Embryophyta</taxon>
        <taxon>Tracheophyta</taxon>
        <taxon>Spermatophyta</taxon>
        <taxon>Magnoliopsida</taxon>
        <taxon>eudicotyledons</taxon>
        <taxon>Gunneridae</taxon>
        <taxon>Pentapetalae</taxon>
        <taxon>rosids</taxon>
        <taxon>malvids</taxon>
        <taxon>Malvales</taxon>
        <taxon>Malvaceae</taxon>
        <taxon>Malvoideae</taxon>
        <taxon>Hibiscus</taxon>
    </lineage>
</organism>